<comment type="caution">
    <text evidence="2">The sequence shown here is derived from an EMBL/GenBank/DDBJ whole genome shotgun (WGS) entry which is preliminary data.</text>
</comment>
<feature type="transmembrane region" description="Helical" evidence="1">
    <location>
        <begin position="180"/>
        <end position="201"/>
    </location>
</feature>
<feature type="transmembrane region" description="Helical" evidence="1">
    <location>
        <begin position="146"/>
        <end position="168"/>
    </location>
</feature>
<feature type="transmembrane region" description="Helical" evidence="1">
    <location>
        <begin position="277"/>
        <end position="296"/>
    </location>
</feature>
<keyword evidence="1" id="KW-1133">Transmembrane helix</keyword>
<reference evidence="2 3" key="1">
    <citation type="journal article" date="2016" name="Nat. Commun.">
        <title>Thousands of microbial genomes shed light on interconnected biogeochemical processes in an aquifer system.</title>
        <authorList>
            <person name="Anantharaman K."/>
            <person name="Brown C.T."/>
            <person name="Hug L.A."/>
            <person name="Sharon I."/>
            <person name="Castelle C.J."/>
            <person name="Probst A.J."/>
            <person name="Thomas B.C."/>
            <person name="Singh A."/>
            <person name="Wilkins M.J."/>
            <person name="Karaoz U."/>
            <person name="Brodie E.L."/>
            <person name="Williams K.H."/>
            <person name="Hubbard S.S."/>
            <person name="Banfield J.F."/>
        </authorList>
    </citation>
    <scope>NUCLEOTIDE SEQUENCE [LARGE SCALE GENOMIC DNA]</scope>
</reference>
<dbReference type="EMBL" id="MFBL01000058">
    <property type="protein sequence ID" value="OGE03235.1"/>
    <property type="molecule type" value="Genomic_DNA"/>
</dbReference>
<feature type="transmembrane region" description="Helical" evidence="1">
    <location>
        <begin position="302"/>
        <end position="322"/>
    </location>
</feature>
<feature type="transmembrane region" description="Helical" evidence="1">
    <location>
        <begin position="384"/>
        <end position="405"/>
    </location>
</feature>
<evidence type="ECO:0008006" key="4">
    <source>
        <dbReference type="Google" id="ProtNLM"/>
    </source>
</evidence>
<keyword evidence="1" id="KW-0472">Membrane</keyword>
<evidence type="ECO:0000313" key="2">
    <source>
        <dbReference type="EMBL" id="OGE03235.1"/>
    </source>
</evidence>
<name>A0A1F5HGT8_9BACT</name>
<feature type="transmembrane region" description="Helical" evidence="1">
    <location>
        <begin position="342"/>
        <end position="364"/>
    </location>
</feature>
<evidence type="ECO:0000256" key="1">
    <source>
        <dbReference type="SAM" id="Phobius"/>
    </source>
</evidence>
<proteinExistence type="predicted"/>
<sequence length="502" mass="52235">MFIVAPRPAHAVGPSPSPTAECQIPDDATAQQAIDVINKCAIKKNAFDDKVFNLNQIAGTIDSLNTHLLGISLLHPETDEVTAGRGALAATSNLVASLYSKPPASGVQYFAQQIQKFNPVQPAYAQGFGYGALEPVKALWEAFRNIAYLGFVIIFVIMGFMIMFRAHISPQAVATVQDSLPRIVVALILVTFSYAIAGLMIDLMFLGLNVIINALPGTLIDPDTAKGVAFDKSIFGVITSSWGEIFVTTAQAIASFLDTIFDSGGTLIDIIKFLGKWPLAGLAGLIVGIAALFIMFRVFLMLLMAYVMILIMTIASPFYFLIQALPGNNGAKEWFKQMAANLSVFPTVALMIIFAGIVGGIEAFGGKGEGAFGGADSGALKFPLLVGGFEPAAIGKIIALGVLFMTPEAAKMIKEAIGAKGLGGGAGVGGAIGGALGAGAGVAYTGSGARAAVGHVRGAFQSAGQAAQEDRATKLPGFLGSAARKRRELYLGRRPPDDGSGG</sequence>
<accession>A0A1F5HGT8</accession>
<evidence type="ECO:0000313" key="3">
    <source>
        <dbReference type="Proteomes" id="UP000178369"/>
    </source>
</evidence>
<protein>
    <recommendedName>
        <fullName evidence="4">Type IV secretion system protein</fullName>
    </recommendedName>
</protein>
<gene>
    <name evidence="2" type="ORF">A3F45_04340</name>
</gene>
<organism evidence="2 3">
    <name type="scientific">Candidatus Curtissbacteria bacterium RIFCSPHIGHO2_12_FULL_41_17</name>
    <dbReference type="NCBI Taxonomy" id="1797722"/>
    <lineage>
        <taxon>Bacteria</taxon>
        <taxon>Candidatus Curtissiibacteriota</taxon>
    </lineage>
</organism>
<dbReference type="Proteomes" id="UP000178369">
    <property type="component" value="Unassembled WGS sequence"/>
</dbReference>
<dbReference type="AlphaFoldDB" id="A0A1F5HGT8"/>
<keyword evidence="1" id="KW-0812">Transmembrane</keyword>